<dbReference type="RefSeq" id="WP_000459890.1">
    <property type="nucleotide sequence ID" value="NZ_BAABUH010000001.1"/>
</dbReference>
<dbReference type="AlphaFoldDB" id="A0A6B3LK25"/>
<protein>
    <submittedName>
        <fullName evidence="1">EscI/YscI/HrpB family type III secretion system inner rod protein</fullName>
    </submittedName>
</protein>
<dbReference type="EMBL" id="JAAGVX010000006">
    <property type="protein sequence ID" value="NEM94338.1"/>
    <property type="molecule type" value="Genomic_DNA"/>
</dbReference>
<name>A0A6B3LK25_VIBCL</name>
<proteinExistence type="predicted"/>
<reference evidence="1" key="1">
    <citation type="submission" date="2020-02" db="EMBL/GenBank/DDBJ databases">
        <title>Genome Announcements.</title>
        <authorList>
            <person name="Abdulabbas H.T."/>
            <person name="Bunyan I.A."/>
            <person name="Abdul-Lateef L.A."/>
        </authorList>
    </citation>
    <scope>NUCLEOTIDE SEQUENCE</scope>
    <source>
        <strain evidence="1">NAG1</strain>
    </source>
</reference>
<evidence type="ECO:0000313" key="1">
    <source>
        <dbReference type="EMBL" id="NEM94338.1"/>
    </source>
</evidence>
<sequence>MFDLGIQGIDVTQPSVMEKTYNSVGESFEQILATIESIESSGGMSAVTALRLTQDVFHYAIYQETVTKIAVKAANAINDVAKAQ</sequence>
<gene>
    <name evidence="1" type="ORF">G3T61_09025</name>
</gene>
<accession>A0A6B3LK25</accession>
<organism evidence="1">
    <name type="scientific">Vibrio cholerae</name>
    <dbReference type="NCBI Taxonomy" id="666"/>
    <lineage>
        <taxon>Bacteria</taxon>
        <taxon>Pseudomonadati</taxon>
        <taxon>Pseudomonadota</taxon>
        <taxon>Gammaproteobacteria</taxon>
        <taxon>Vibrionales</taxon>
        <taxon>Vibrionaceae</taxon>
        <taxon>Vibrio</taxon>
    </lineage>
</organism>
<comment type="caution">
    <text evidence="1">The sequence shown here is derived from an EMBL/GenBank/DDBJ whole genome shotgun (WGS) entry which is preliminary data.</text>
</comment>